<evidence type="ECO:0000313" key="5">
    <source>
        <dbReference type="Proteomes" id="UP000510897"/>
    </source>
</evidence>
<reference evidence="4 5" key="2">
    <citation type="submission" date="2020-07" db="EMBL/GenBank/DDBJ databases">
        <title>Signatures of coevolution in a cyanophage population.</title>
        <authorList>
            <person name="Abebe J."/>
        </authorList>
    </citation>
    <scope>NUCLEOTIDE SEQUENCE [LARGE SCALE GENOMIC DNA]</scope>
    <source>
        <strain evidence="4">0809CC03</strain>
    </source>
</reference>
<sequence length="1374" mass="142462">MANQNFRVKKGLEVGLGATALFADDTGVGINSITPRGNLDVRGQAYIADLKVGPGSITGVGLGTTSLYVDGDTFIDGDVTITGDIIFDDAVLDDLVVTGIASLNIVSFNTGVGTALTVTDLNVESIKIDGSDFDVLDPTFNSISVTGFSTFGGLNTTGFSTFYQNLRVEQDLKVGGNIDLEDLGAGNISVAGTVTTNGLEFNVGIGTSLSLEKISVENIEIDGSDFDVLDPTFESLSVTGFSTFGGLNTTGVSTFYQNVRIDKDLEVGGNISLDDLDSGNISVGGTITTNSLIFNVGIGTTAQFEDLIVTGISSLQTITGFGSDLQFLPAGSISTSVGIGSTIPPTLRPTGEPVQAGDLWFDAQDLRQYTYYVDPNGDAQWVDSNPPPTQPSLRFIGDDSEIGEVDIQNSIFSITGKENQILTDVIPNTPNIEVGLSTNVTIDGSLSVGTTAFFGDSVAIGNTLFVTSDVVIGGGITFQGDITVEIDTELIGNVNVLGIATFNELNFDVGVGNTLTLEDLNVNGTINANGAGVATIGGSPSFENLTVTGITTLGFTTVQGNLNVTGDLIVGDDIVFDEATLRNINVSGLSSLNSVGYNVGIGSTLTIEKKLTVEGYTDLKGEVRVGGASTFVGFATFQDGLSVLGNLNVTGDIVSSDATYGDLTVTNTLTSDNNLQGNIGNFKELTVTDDFKSNGTATLFTVGVQTVSISTELSVSGLTTLTGEFEFNEAEGYELTVEKLNVNADGEVNLPGVAFTNKDAVFPNLEVIGVSTFKGFVDVNSDVDISGITTIGTNIKIDGGARRIDVGGSFIQGASAIPFQEAEVSSGKATFTRLIVTNNSDESTFAGDVEITGELQVSSASTFASITAQSIDSIGSVDIGDNLTVDNNLEVKERTDLKDLYVSGIASLNGASFGDGGEATFEKINVTGLSSLTSVSVSETLGVSGLTTMTDLNVSGVATIGLTSTTNLQFTNGDGYELEVYSLTVPTGGFVSLPGIPVSDGGAQFSELKVTGVSTFSGIATFSDSIYVNGDLVVEGNQVFSGISGEDINVTGILTTQSFNVGGASTFVGVGTFQNDLYVADDLFVKRDLLVGGAATVGTLTATDARFQNVIVDGNLTGASDGSAIIIDGGSVISGIVTIGPASITLNGLPGQEIIEIGTGSGNVIAGLNTFTNDPSHVKVDEGRFNTFITVSGAGSTSTFEGDLDVEGDITVKGSQVFEGGAQAQDFNVSGITTTENLKVNSESTFAGVGTFQDNLFVADDLFVARNANIVGIITAQDLNSTSDRRVKENIKPIDDALNKVTQLNGITFSFINTGTKSAGVIAQEVEAVFPDMVKGDFPKSVNYNGLIGALIESVKELKEQNEELRSRIEKLES</sequence>
<dbReference type="GO" id="GO:0098015">
    <property type="term" value="C:virus tail"/>
    <property type="evidence" value="ECO:0007669"/>
    <property type="project" value="UniProtKB-KW"/>
</dbReference>
<reference evidence="4 5" key="1">
    <citation type="submission" date="2020-06" db="EMBL/GenBank/DDBJ databases">
        <authorList>
            <person name="Puxty R.J."/>
            <person name="Weihe C."/>
            <person name="Marston M.F."/>
            <person name="Martiny J.B.H."/>
        </authorList>
    </citation>
    <scope>NUCLEOTIDE SEQUENCE [LARGE SCALE GENOMIC DNA]</scope>
    <source>
        <strain evidence="4">0809CC03</strain>
    </source>
</reference>
<accession>A0A7D5JMA1</accession>
<dbReference type="InterPro" id="IPR030392">
    <property type="entry name" value="S74_ICA"/>
</dbReference>
<dbReference type="PROSITE" id="PS51688">
    <property type="entry name" value="ICA"/>
    <property type="match status" value="1"/>
</dbReference>
<comment type="subcellular location">
    <subcellularLocation>
        <location evidence="1">Virion</location>
    </subcellularLocation>
</comment>
<dbReference type="EMBL" id="MT586120">
    <property type="protein sequence ID" value="QLF86307.1"/>
    <property type="molecule type" value="Genomic_DNA"/>
</dbReference>
<dbReference type="Pfam" id="PF13884">
    <property type="entry name" value="Peptidase_S74"/>
    <property type="match status" value="1"/>
</dbReference>
<dbReference type="Proteomes" id="UP000510897">
    <property type="component" value="Segment"/>
</dbReference>
<feature type="domain" description="Peptidase S74" evidence="3">
    <location>
        <begin position="1283"/>
        <end position="1369"/>
    </location>
</feature>
<evidence type="ECO:0000313" key="4">
    <source>
        <dbReference type="EMBL" id="QLF86307.1"/>
    </source>
</evidence>
<keyword evidence="2" id="KW-1227">Viral tail protein</keyword>
<dbReference type="Gene3D" id="2.160.10.10">
    <property type="entry name" value="Hexapeptide repeat proteins"/>
    <property type="match status" value="1"/>
</dbReference>
<name>A0A7D5JMA1_9CAUD</name>
<organism evidence="4 5">
    <name type="scientific">Synechococcus phage S-CAM7</name>
    <dbReference type="NCBI Taxonomy" id="1883368"/>
    <lineage>
        <taxon>Viruses</taxon>
        <taxon>Duplodnaviria</taxon>
        <taxon>Heunggongvirae</taxon>
        <taxon>Uroviricota</taxon>
        <taxon>Caudoviricetes</taxon>
        <taxon>Pantevenvirales</taxon>
        <taxon>Kyanoviridae</taxon>
        <taxon>Mazuvirus</taxon>
        <taxon>Mazuvirus scam7</taxon>
    </lineage>
</organism>
<keyword evidence="2" id="KW-0946">Virion</keyword>
<gene>
    <name evidence="4" type="ORF">CC030809_00259</name>
</gene>
<evidence type="ECO:0000259" key="3">
    <source>
        <dbReference type="PROSITE" id="PS51688"/>
    </source>
</evidence>
<protein>
    <recommendedName>
        <fullName evidence="3">Peptidase S74 domain-containing protein</fullName>
    </recommendedName>
</protein>
<evidence type="ECO:0000256" key="2">
    <source>
        <dbReference type="ARBA" id="ARBA00022732"/>
    </source>
</evidence>
<proteinExistence type="predicted"/>
<evidence type="ECO:0000256" key="1">
    <source>
        <dbReference type="ARBA" id="ARBA00004328"/>
    </source>
</evidence>